<gene>
    <name evidence="1" type="ORF">LJ752_02200</name>
</gene>
<dbReference type="EMBL" id="JAJFZQ010000002">
    <property type="protein sequence ID" value="MCC3264854.1"/>
    <property type="molecule type" value="Genomic_DNA"/>
</dbReference>
<protein>
    <submittedName>
        <fullName evidence="1">Uncharacterized protein</fullName>
    </submittedName>
</protein>
<keyword evidence="2" id="KW-1185">Reference proteome</keyword>
<organism evidence="1 2">
    <name type="scientific">Arthrobacter gengyunqii</name>
    <dbReference type="NCBI Taxonomy" id="2886940"/>
    <lineage>
        <taxon>Bacteria</taxon>
        <taxon>Bacillati</taxon>
        <taxon>Actinomycetota</taxon>
        <taxon>Actinomycetes</taxon>
        <taxon>Micrococcales</taxon>
        <taxon>Micrococcaceae</taxon>
        <taxon>Arthrobacter</taxon>
    </lineage>
</organism>
<evidence type="ECO:0000313" key="1">
    <source>
        <dbReference type="EMBL" id="MCC3264854.1"/>
    </source>
</evidence>
<dbReference type="RefSeq" id="WP_227889707.1">
    <property type="nucleotide sequence ID" value="NZ_JAJFZQ010000002.1"/>
</dbReference>
<name>A0ABS8GE19_9MICC</name>
<accession>A0ABS8GE19</accession>
<sequence>MNQSAEVFQIGGQISGILVRCSTASELTTRLFFQTPDGDNSSLIQTTWFEGGDWMRFSYTENGEEILLHRSDLSKPPAPASAGRLDQAIPSYAAHGVLTGLLRDGGESADFVQFQESVHPVPQESRFVVEGFESIRIGNQALVTKKVQLYSDGKRSNTFWTRNEAVVKSDWGGAESYLVNDVESALDAMGTALRSKVQKFLSTSR</sequence>
<dbReference type="Proteomes" id="UP001139168">
    <property type="component" value="Unassembled WGS sequence"/>
</dbReference>
<comment type="caution">
    <text evidence="1">The sequence shown here is derived from an EMBL/GenBank/DDBJ whole genome shotgun (WGS) entry which is preliminary data.</text>
</comment>
<reference evidence="1" key="1">
    <citation type="submission" date="2021-10" db="EMBL/GenBank/DDBJ databases">
        <title>Novel species in genus Arthrobacter.</title>
        <authorList>
            <person name="Liu Y."/>
        </authorList>
    </citation>
    <scope>NUCLEOTIDE SEQUENCE</scope>
    <source>
        <strain evidence="1">Zg-Y786</strain>
    </source>
</reference>
<evidence type="ECO:0000313" key="2">
    <source>
        <dbReference type="Proteomes" id="UP001139168"/>
    </source>
</evidence>
<proteinExistence type="predicted"/>